<keyword evidence="3" id="KW-1185">Reference proteome</keyword>
<organism evidence="2 3">
    <name type="scientific">Lactuca virosa</name>
    <dbReference type="NCBI Taxonomy" id="75947"/>
    <lineage>
        <taxon>Eukaryota</taxon>
        <taxon>Viridiplantae</taxon>
        <taxon>Streptophyta</taxon>
        <taxon>Embryophyta</taxon>
        <taxon>Tracheophyta</taxon>
        <taxon>Spermatophyta</taxon>
        <taxon>Magnoliopsida</taxon>
        <taxon>eudicotyledons</taxon>
        <taxon>Gunneridae</taxon>
        <taxon>Pentapetalae</taxon>
        <taxon>asterids</taxon>
        <taxon>campanulids</taxon>
        <taxon>Asterales</taxon>
        <taxon>Asteraceae</taxon>
        <taxon>Cichorioideae</taxon>
        <taxon>Cichorieae</taxon>
        <taxon>Lactucinae</taxon>
        <taxon>Lactuca</taxon>
    </lineage>
</organism>
<dbReference type="AlphaFoldDB" id="A0AAU9PFH6"/>
<feature type="compositionally biased region" description="Acidic residues" evidence="1">
    <location>
        <begin position="113"/>
        <end position="141"/>
    </location>
</feature>
<dbReference type="Proteomes" id="UP001157418">
    <property type="component" value="Unassembled WGS sequence"/>
</dbReference>
<comment type="caution">
    <text evidence="2">The sequence shown here is derived from an EMBL/GenBank/DDBJ whole genome shotgun (WGS) entry which is preliminary data.</text>
</comment>
<protein>
    <submittedName>
        <fullName evidence="2">Uncharacterized protein</fullName>
    </submittedName>
</protein>
<proteinExistence type="predicted"/>
<feature type="region of interest" description="Disordered" evidence="1">
    <location>
        <begin position="109"/>
        <end position="163"/>
    </location>
</feature>
<dbReference type="EMBL" id="CAKMRJ010005634">
    <property type="protein sequence ID" value="CAH1448788.1"/>
    <property type="molecule type" value="Genomic_DNA"/>
</dbReference>
<sequence length="202" mass="23577">MDSVFIQVDVYFQGIFTKYPIRYTGGITQRFLDIDFAGMDTNECYEFIEQFTGEKCEKLYYCKLDIHFPKDHFGNSNMQEWLEEHKEEVVDNIVEEVIDGAGLIKEIETDHLDEYEDENEDEDEDEDDHGAEDVDVDEDEDNHSNPHFFKRDNGPDVDMGENAALGDPLEEAMHWQVVSCGGMKFETRKMDELYIVDVTKKE</sequence>
<gene>
    <name evidence="2" type="ORF">LVIROSA_LOCUS34311</name>
</gene>
<reference evidence="2 3" key="1">
    <citation type="submission" date="2022-01" db="EMBL/GenBank/DDBJ databases">
        <authorList>
            <person name="Xiong W."/>
            <person name="Schranz E."/>
        </authorList>
    </citation>
    <scope>NUCLEOTIDE SEQUENCE [LARGE SCALE GENOMIC DNA]</scope>
</reference>
<accession>A0AAU9PFH6</accession>
<name>A0AAU9PFH6_9ASTR</name>
<evidence type="ECO:0000256" key="1">
    <source>
        <dbReference type="SAM" id="MobiDB-lite"/>
    </source>
</evidence>
<evidence type="ECO:0000313" key="2">
    <source>
        <dbReference type="EMBL" id="CAH1448788.1"/>
    </source>
</evidence>
<evidence type="ECO:0000313" key="3">
    <source>
        <dbReference type="Proteomes" id="UP001157418"/>
    </source>
</evidence>